<sequence>MWLGSHMRDIKVSQRPRSTYGMHPGVVSRIGQNGGGAHPILPPLSNCHSVTGAEAFTHGALAREPWKEVMLHIPYLQCVSSA</sequence>
<evidence type="ECO:0000313" key="2">
    <source>
        <dbReference type="EMBL" id="KAK2569860.1"/>
    </source>
</evidence>
<organism evidence="2 3">
    <name type="scientific">Acropora cervicornis</name>
    <name type="common">Staghorn coral</name>
    <dbReference type="NCBI Taxonomy" id="6130"/>
    <lineage>
        <taxon>Eukaryota</taxon>
        <taxon>Metazoa</taxon>
        <taxon>Cnidaria</taxon>
        <taxon>Anthozoa</taxon>
        <taxon>Hexacorallia</taxon>
        <taxon>Scleractinia</taxon>
        <taxon>Astrocoeniina</taxon>
        <taxon>Acroporidae</taxon>
        <taxon>Acropora</taxon>
    </lineage>
</organism>
<dbReference type="Proteomes" id="UP001249851">
    <property type="component" value="Unassembled WGS sequence"/>
</dbReference>
<accession>A0AAD9QZA4</accession>
<proteinExistence type="predicted"/>
<comment type="caution">
    <text evidence="2">The sequence shown here is derived from an EMBL/GenBank/DDBJ whole genome shotgun (WGS) entry which is preliminary data.</text>
</comment>
<feature type="region of interest" description="Disordered" evidence="1">
    <location>
        <begin position="1"/>
        <end position="23"/>
    </location>
</feature>
<reference evidence="2" key="1">
    <citation type="journal article" date="2023" name="G3 (Bethesda)">
        <title>Whole genome assembly and annotation of the endangered Caribbean coral Acropora cervicornis.</title>
        <authorList>
            <person name="Selwyn J.D."/>
            <person name="Vollmer S.V."/>
        </authorList>
    </citation>
    <scope>NUCLEOTIDE SEQUENCE</scope>
    <source>
        <strain evidence="2">K2</strain>
    </source>
</reference>
<gene>
    <name evidence="2" type="ORF">P5673_005713</name>
</gene>
<dbReference type="EMBL" id="JARQWQ010000009">
    <property type="protein sequence ID" value="KAK2569860.1"/>
    <property type="molecule type" value="Genomic_DNA"/>
</dbReference>
<evidence type="ECO:0000256" key="1">
    <source>
        <dbReference type="SAM" id="MobiDB-lite"/>
    </source>
</evidence>
<name>A0AAD9QZA4_ACRCE</name>
<feature type="compositionally biased region" description="Basic and acidic residues" evidence="1">
    <location>
        <begin position="1"/>
        <end position="12"/>
    </location>
</feature>
<keyword evidence="3" id="KW-1185">Reference proteome</keyword>
<evidence type="ECO:0000313" key="3">
    <source>
        <dbReference type="Proteomes" id="UP001249851"/>
    </source>
</evidence>
<protein>
    <submittedName>
        <fullName evidence="2">Uncharacterized protein</fullName>
    </submittedName>
</protein>
<dbReference type="AlphaFoldDB" id="A0AAD9QZA4"/>
<reference evidence="2" key="2">
    <citation type="journal article" date="2023" name="Science">
        <title>Genomic signatures of disease resistance in endangered staghorn corals.</title>
        <authorList>
            <person name="Vollmer S.V."/>
            <person name="Selwyn J.D."/>
            <person name="Despard B.A."/>
            <person name="Roesel C.L."/>
        </authorList>
    </citation>
    <scope>NUCLEOTIDE SEQUENCE</scope>
    <source>
        <strain evidence="2">K2</strain>
    </source>
</reference>